<dbReference type="NCBIfam" id="TIGR04086">
    <property type="entry name" value="TIGR04086_membr"/>
    <property type="match status" value="1"/>
</dbReference>
<name>A0ABS0F6C7_9BACL</name>
<feature type="transmembrane region" description="Helical" evidence="1">
    <location>
        <begin position="77"/>
        <end position="98"/>
    </location>
</feature>
<dbReference type="Proteomes" id="UP000642910">
    <property type="component" value="Unassembled WGS sequence"/>
</dbReference>
<evidence type="ECO:0000313" key="2">
    <source>
        <dbReference type="EMBL" id="MBF8378852.1"/>
    </source>
</evidence>
<keyword evidence="1" id="KW-0812">Transmembrane</keyword>
<keyword evidence="1" id="KW-0472">Membrane</keyword>
<comment type="caution">
    <text evidence="2">The sequence shown here is derived from an EMBL/GenBank/DDBJ whole genome shotgun (WGS) entry which is preliminary data.</text>
</comment>
<sequence>MSRSNEDHRFDVLRAIPVVYGIVWSLCIALCGTLVVFLMAHYGEWSPERITAAAYIIHCLAVLFGAIAAARQGREHGWFHGGATGLLYAVLMVVIGLFVDNTFTFDASGLFRILLMSVIGAFGGVMGGAWRRA</sequence>
<dbReference type="Pfam" id="PF12670">
    <property type="entry name" value="DUF3792"/>
    <property type="match status" value="1"/>
</dbReference>
<keyword evidence="3" id="KW-1185">Reference proteome</keyword>
<keyword evidence="1" id="KW-1133">Transmembrane helix</keyword>
<protein>
    <submittedName>
        <fullName evidence="2">TIGR04086 family membrane protein</fullName>
    </submittedName>
</protein>
<organism evidence="2 3">
    <name type="scientific">Alicyclobacillus mali</name>
    <name type="common">ex Roth et al. 2021</name>
    <dbReference type="NCBI Taxonomy" id="1123961"/>
    <lineage>
        <taxon>Bacteria</taxon>
        <taxon>Bacillati</taxon>
        <taxon>Bacillota</taxon>
        <taxon>Bacilli</taxon>
        <taxon>Bacillales</taxon>
        <taxon>Alicyclobacillaceae</taxon>
        <taxon>Alicyclobacillus</taxon>
    </lineage>
</organism>
<reference evidence="2 3" key="1">
    <citation type="submission" date="2020-11" db="EMBL/GenBank/DDBJ databases">
        <title>Genomic insight of Alicyclobacillus mali FL 18 reveals a new arsenic-resistant strain, with potential in environmental biotechnology.</title>
        <authorList>
            <person name="Fiorentino G."/>
            <person name="Gallo G."/>
            <person name="Aulitto M."/>
        </authorList>
    </citation>
    <scope>NUCLEOTIDE SEQUENCE [LARGE SCALE GENOMIC DNA]</scope>
    <source>
        <strain evidence="2 3">FL 18</strain>
    </source>
</reference>
<feature type="transmembrane region" description="Helical" evidence="1">
    <location>
        <begin position="12"/>
        <end position="40"/>
    </location>
</feature>
<proteinExistence type="predicted"/>
<accession>A0ABS0F6C7</accession>
<dbReference type="RefSeq" id="WP_067845908.1">
    <property type="nucleotide sequence ID" value="NZ_JADPKZ010000048.1"/>
</dbReference>
<dbReference type="InterPro" id="IPR023804">
    <property type="entry name" value="DUF3792_TM"/>
</dbReference>
<evidence type="ECO:0000313" key="3">
    <source>
        <dbReference type="Proteomes" id="UP000642910"/>
    </source>
</evidence>
<gene>
    <name evidence="2" type="ORF">IW967_13430</name>
</gene>
<evidence type="ECO:0000256" key="1">
    <source>
        <dbReference type="SAM" id="Phobius"/>
    </source>
</evidence>
<feature type="transmembrane region" description="Helical" evidence="1">
    <location>
        <begin position="110"/>
        <end position="130"/>
    </location>
</feature>
<feature type="transmembrane region" description="Helical" evidence="1">
    <location>
        <begin position="52"/>
        <end position="70"/>
    </location>
</feature>
<dbReference type="EMBL" id="JADPKZ010000048">
    <property type="protein sequence ID" value="MBF8378852.1"/>
    <property type="molecule type" value="Genomic_DNA"/>
</dbReference>